<evidence type="ECO:0000313" key="1">
    <source>
        <dbReference type="EMBL" id="CAG9286087.1"/>
    </source>
</evidence>
<dbReference type="AlphaFoldDB" id="A0A8J9X4Z5"/>
<proteinExistence type="predicted"/>
<dbReference type="PANTHER" id="PTHR10476">
    <property type="entry name" value="CHARGED MULTIVESICULAR BODY PROTEIN"/>
    <property type="match status" value="1"/>
</dbReference>
<dbReference type="EMBL" id="OU594962">
    <property type="protein sequence ID" value="CAG9286087.1"/>
    <property type="molecule type" value="Genomic_DNA"/>
</dbReference>
<dbReference type="Pfam" id="PF03357">
    <property type="entry name" value="Snf7"/>
    <property type="match status" value="1"/>
</dbReference>
<name>A0A8J9X4Z5_PHATR</name>
<dbReference type="Gene3D" id="6.10.140.1230">
    <property type="match status" value="1"/>
</dbReference>
<accession>A0A8J9X4Z5</accession>
<reference evidence="1" key="1">
    <citation type="submission" date="2022-02" db="EMBL/GenBank/DDBJ databases">
        <authorList>
            <person name="Giguere J D."/>
        </authorList>
    </citation>
    <scope>NUCLEOTIDE SEQUENCE</scope>
    <source>
        <strain evidence="1">CCAP 1055/1</strain>
    </source>
</reference>
<feature type="non-terminal residue" evidence="1">
    <location>
        <position position="143"/>
    </location>
</feature>
<dbReference type="InterPro" id="IPR005024">
    <property type="entry name" value="Snf7_fam"/>
</dbReference>
<dbReference type="Proteomes" id="UP000836788">
    <property type="component" value="Chromosome 21"/>
</dbReference>
<gene>
    <name evidence="1" type="ORF">PTTT1_LOCUS31175</name>
</gene>
<organism evidence="1">
    <name type="scientific">Phaeodactylum tricornutum</name>
    <name type="common">Diatom</name>
    <dbReference type="NCBI Taxonomy" id="2850"/>
    <lineage>
        <taxon>Eukaryota</taxon>
        <taxon>Sar</taxon>
        <taxon>Stramenopiles</taxon>
        <taxon>Ochrophyta</taxon>
        <taxon>Bacillariophyta</taxon>
        <taxon>Bacillariophyceae</taxon>
        <taxon>Bacillariophycidae</taxon>
        <taxon>Naviculales</taxon>
        <taxon>Phaeodactylaceae</taxon>
        <taxon>Phaeodactylum</taxon>
    </lineage>
</organism>
<sequence length="143" mass="15718">EKTLMMEIKQRAKQASGSNDSTLKTLAKQLVQVRQQRVKLHSAKAQLGAMGMHATVTASQIAAVSAIGSVTDSMKVANQQMNIKETTKIMAQFQKETESLKVKEEMMDDVLMDAFDSEGIEEEADQVTNQVLAELGIELDSQM</sequence>
<dbReference type="GO" id="GO:0007034">
    <property type="term" value="P:vacuolar transport"/>
    <property type="evidence" value="ECO:0007669"/>
    <property type="project" value="InterPro"/>
</dbReference>
<feature type="non-terminal residue" evidence="1">
    <location>
        <position position="1"/>
    </location>
</feature>
<evidence type="ECO:0008006" key="2">
    <source>
        <dbReference type="Google" id="ProtNLM"/>
    </source>
</evidence>
<protein>
    <recommendedName>
        <fullName evidence="2">Charged multivesicular body protein 2b</fullName>
    </recommendedName>
</protein>